<feature type="transmembrane region" description="Helical" evidence="2">
    <location>
        <begin position="75"/>
        <end position="98"/>
    </location>
</feature>
<keyword evidence="4" id="KW-1185">Reference proteome</keyword>
<protein>
    <recommendedName>
        <fullName evidence="5">G-protein coupled receptors family 2 profile 2 domain-containing protein</fullName>
    </recommendedName>
</protein>
<evidence type="ECO:0000313" key="4">
    <source>
        <dbReference type="Proteomes" id="UP000053201"/>
    </source>
</evidence>
<keyword evidence="2" id="KW-1133">Transmembrane helix</keyword>
<evidence type="ECO:0008006" key="5">
    <source>
        <dbReference type="Google" id="ProtNLM"/>
    </source>
</evidence>
<dbReference type="Gene3D" id="1.20.1070.10">
    <property type="entry name" value="Rhodopsin 7-helix transmembrane proteins"/>
    <property type="match status" value="1"/>
</dbReference>
<gene>
    <name evidence="3" type="ORF">SPPG_04874</name>
</gene>
<feature type="transmembrane region" description="Helical" evidence="2">
    <location>
        <begin position="110"/>
        <end position="131"/>
    </location>
</feature>
<reference evidence="3 4" key="1">
    <citation type="submission" date="2009-08" db="EMBL/GenBank/DDBJ databases">
        <title>The Genome Sequence of Spizellomyces punctatus strain DAOM BR117.</title>
        <authorList>
            <consortium name="The Broad Institute Genome Sequencing Platform"/>
            <person name="Russ C."/>
            <person name="Cuomo C."/>
            <person name="Shea T."/>
            <person name="Young S.K."/>
            <person name="Zeng Q."/>
            <person name="Koehrsen M."/>
            <person name="Haas B."/>
            <person name="Borodovsky M."/>
            <person name="Guigo R."/>
            <person name="Alvarado L."/>
            <person name="Berlin A."/>
            <person name="Bochicchio J."/>
            <person name="Borenstein D."/>
            <person name="Chapman S."/>
            <person name="Chen Z."/>
            <person name="Engels R."/>
            <person name="Freedman E."/>
            <person name="Gellesch M."/>
            <person name="Goldberg J."/>
            <person name="Griggs A."/>
            <person name="Gujja S."/>
            <person name="Heiman D."/>
            <person name="Hepburn T."/>
            <person name="Howarth C."/>
            <person name="Jen D."/>
            <person name="Larson L."/>
            <person name="Lewis B."/>
            <person name="Mehta T."/>
            <person name="Park D."/>
            <person name="Pearson M."/>
            <person name="Roberts A."/>
            <person name="Saif S."/>
            <person name="Shenoy N."/>
            <person name="Sisk P."/>
            <person name="Stolte C."/>
            <person name="Sykes S."/>
            <person name="Thomson T."/>
            <person name="Walk T."/>
            <person name="White J."/>
            <person name="Yandava C."/>
            <person name="Burger G."/>
            <person name="Gray M.W."/>
            <person name="Holland P.W.H."/>
            <person name="King N."/>
            <person name="Lang F.B.F."/>
            <person name="Roger A.J."/>
            <person name="Ruiz-Trillo I."/>
            <person name="Lander E."/>
            <person name="Nusbaum C."/>
        </authorList>
    </citation>
    <scope>NUCLEOTIDE SEQUENCE [LARGE SCALE GENOMIC DNA]</scope>
    <source>
        <strain evidence="3 4">DAOM BR117</strain>
    </source>
</reference>
<feature type="transmembrane region" description="Helical" evidence="2">
    <location>
        <begin position="225"/>
        <end position="244"/>
    </location>
</feature>
<dbReference type="RefSeq" id="XP_016608605.1">
    <property type="nucleotide sequence ID" value="XM_016753112.1"/>
</dbReference>
<dbReference type="InParanoid" id="A0A0L0HGK9"/>
<feature type="region of interest" description="Disordered" evidence="1">
    <location>
        <begin position="346"/>
        <end position="367"/>
    </location>
</feature>
<evidence type="ECO:0000313" key="3">
    <source>
        <dbReference type="EMBL" id="KND00566.1"/>
    </source>
</evidence>
<sequence>MEVKNIVLLALYAISALAAFELILIYTRVKKNITLRVFAGLYIVFALVIFIGMGITKGEIKDLDPEVCRVQALVLLYLLSMLYVLNFFLTFNVWSAVCTSKFRDQERRRFGWFLLSSLVLSLIPTIVVGIMNSQKPKGIGFGPHAVYCTYQFPINGYAYGPLPFNSLFVVATLFMIVHAGVQLLIYRQRIDTDAERATSSQSKGFSNSNNSSATTRISLGMCYRFGMWGIVFLTIMVCANFRQIRAVIRQEYSESDKEAGVREYAGAIVGICSWLVFGTGRAAWTASTPYVIYSRLRSKSDTRTVDDGYDLRGYYEGTLSRQSSPVPVSYGKNGYATSYGATTANVGGSANYGNPYSGSQGPYSGYS</sequence>
<feature type="compositionally biased region" description="Low complexity" evidence="1">
    <location>
        <begin position="352"/>
        <end position="367"/>
    </location>
</feature>
<organism evidence="3 4">
    <name type="scientific">Spizellomyces punctatus (strain DAOM BR117)</name>
    <dbReference type="NCBI Taxonomy" id="645134"/>
    <lineage>
        <taxon>Eukaryota</taxon>
        <taxon>Fungi</taxon>
        <taxon>Fungi incertae sedis</taxon>
        <taxon>Chytridiomycota</taxon>
        <taxon>Chytridiomycota incertae sedis</taxon>
        <taxon>Chytridiomycetes</taxon>
        <taxon>Spizellomycetales</taxon>
        <taxon>Spizellomycetaceae</taxon>
        <taxon>Spizellomyces</taxon>
    </lineage>
</organism>
<evidence type="ECO:0000256" key="2">
    <source>
        <dbReference type="SAM" id="Phobius"/>
    </source>
</evidence>
<name>A0A0L0HGK9_SPIPD</name>
<feature type="transmembrane region" description="Helical" evidence="2">
    <location>
        <begin position="167"/>
        <end position="186"/>
    </location>
</feature>
<feature type="transmembrane region" description="Helical" evidence="2">
    <location>
        <begin position="33"/>
        <end position="55"/>
    </location>
</feature>
<dbReference type="AlphaFoldDB" id="A0A0L0HGK9"/>
<accession>A0A0L0HGK9</accession>
<dbReference type="GeneID" id="27688301"/>
<feature type="transmembrane region" description="Helical" evidence="2">
    <location>
        <begin position="264"/>
        <end position="293"/>
    </location>
</feature>
<feature type="transmembrane region" description="Helical" evidence="2">
    <location>
        <begin position="6"/>
        <end position="26"/>
    </location>
</feature>
<dbReference type="VEuPathDB" id="FungiDB:SPPG_04874"/>
<proteinExistence type="predicted"/>
<dbReference type="OrthoDB" id="2132534at2759"/>
<dbReference type="Proteomes" id="UP000053201">
    <property type="component" value="Unassembled WGS sequence"/>
</dbReference>
<dbReference type="EMBL" id="KQ257456">
    <property type="protein sequence ID" value="KND00566.1"/>
    <property type="molecule type" value="Genomic_DNA"/>
</dbReference>
<keyword evidence="2" id="KW-0472">Membrane</keyword>
<evidence type="ECO:0000256" key="1">
    <source>
        <dbReference type="SAM" id="MobiDB-lite"/>
    </source>
</evidence>
<keyword evidence="2" id="KW-0812">Transmembrane</keyword>